<dbReference type="Gene3D" id="3.40.1170.60">
    <property type="match status" value="1"/>
</dbReference>
<proteinExistence type="inferred from homology"/>
<dbReference type="GO" id="GO:0006281">
    <property type="term" value="P:DNA repair"/>
    <property type="evidence" value="ECO:0007669"/>
    <property type="project" value="UniProtKB-KW"/>
</dbReference>
<dbReference type="InterPro" id="IPR043502">
    <property type="entry name" value="DNA/RNA_pol_sf"/>
</dbReference>
<gene>
    <name evidence="7" type="ORF">CH333_09495</name>
</gene>
<dbReference type="NCBIfam" id="NF002955">
    <property type="entry name" value="PRK03609.1"/>
    <property type="match status" value="1"/>
</dbReference>
<dbReference type="GO" id="GO:0005829">
    <property type="term" value="C:cytosol"/>
    <property type="evidence" value="ECO:0007669"/>
    <property type="project" value="TreeGrafter"/>
</dbReference>
<dbReference type="Gene3D" id="1.10.150.20">
    <property type="entry name" value="5' to 3' exonuclease, C-terminal subdomain"/>
    <property type="match status" value="1"/>
</dbReference>
<keyword evidence="3" id="KW-0741">SOS mutagenesis</keyword>
<accession>A0A235BN82</accession>
<dbReference type="InterPro" id="IPR025188">
    <property type="entry name" value="DUF4113"/>
</dbReference>
<dbReference type="InterPro" id="IPR001126">
    <property type="entry name" value="UmuC"/>
</dbReference>
<dbReference type="CDD" id="cd01700">
    <property type="entry name" value="PolY_Pol_V_umuC"/>
    <property type="match status" value="1"/>
</dbReference>
<keyword evidence="4" id="KW-0234">DNA repair</keyword>
<dbReference type="GO" id="GO:0003684">
    <property type="term" value="F:damaged DNA binding"/>
    <property type="evidence" value="ECO:0007669"/>
    <property type="project" value="InterPro"/>
</dbReference>
<evidence type="ECO:0000256" key="1">
    <source>
        <dbReference type="ARBA" id="ARBA00010945"/>
    </source>
</evidence>
<dbReference type="GO" id="GO:0042276">
    <property type="term" value="P:error-prone translesion synthesis"/>
    <property type="evidence" value="ECO:0007669"/>
    <property type="project" value="TreeGrafter"/>
</dbReference>
<evidence type="ECO:0000256" key="4">
    <source>
        <dbReference type="ARBA" id="ARBA00023204"/>
    </source>
</evidence>
<dbReference type="AlphaFoldDB" id="A0A235BN82"/>
<dbReference type="GO" id="GO:0009432">
    <property type="term" value="P:SOS response"/>
    <property type="evidence" value="ECO:0007669"/>
    <property type="project" value="UniProtKB-KW"/>
</dbReference>
<reference evidence="7 8" key="1">
    <citation type="submission" date="2017-07" db="EMBL/GenBank/DDBJ databases">
        <title>Recovery of genomes from metagenomes via a dereplication, aggregation, and scoring strategy.</title>
        <authorList>
            <person name="Sieber C.M."/>
            <person name="Probst A.J."/>
            <person name="Sharrar A."/>
            <person name="Thomas B.C."/>
            <person name="Hess M."/>
            <person name="Tringe S.G."/>
            <person name="Banfield J.F."/>
        </authorList>
    </citation>
    <scope>NUCLEOTIDE SEQUENCE [LARGE SCALE GENOMIC DNA]</scope>
    <source>
        <strain evidence="7">JGI_Cruoil_03_44_89</strain>
    </source>
</reference>
<name>A0A235BN82_UNCW3</name>
<evidence type="ECO:0000256" key="2">
    <source>
        <dbReference type="ARBA" id="ARBA00022763"/>
    </source>
</evidence>
<dbReference type="Gene3D" id="3.30.1490.100">
    <property type="entry name" value="DNA polymerase, Y-family, little finger domain"/>
    <property type="match status" value="1"/>
</dbReference>
<sequence>MKEIFALVDCNNFYVSCERVFNPGLEGKPVVVLSNNDGCVIARSNEAKALGIKMGIPAFKCKDLFKKHSVYVYSSNYSLYGDMSQRVMDALTRFAPRMEIYSIDEAFLLLTGFTTANLTDYARYIKTTEKKWTGIPVSIGIGHTKTLAKVANEVAKKYPRYAGVLDVTDYPQLDELLDGVDVADVWGIGRKYTQFLNRYGICTALQLKNAPDQWVKKNLTIMGLRTVKELRGISCISLEEIPAPKKGIISSRSFGRAVETLPELKEAVADYVSRAAEKLRAQSSATSFIQVFLTTSRFNGPQYSNSSSTRIPTPTAYTPELIRCAHKCLNKIFKPNYRYKKVGVMLTGIVPEDKIQLNVFGTSSSRDRWKTLMKTVDRINARWGSNTIQFAAAGIKRSWGMRQLRRSPRYTTQWSEIPVVNLS</sequence>
<evidence type="ECO:0000259" key="6">
    <source>
        <dbReference type="PROSITE" id="PS50173"/>
    </source>
</evidence>
<dbReference type="InterPro" id="IPR050116">
    <property type="entry name" value="DNA_polymerase-Y"/>
</dbReference>
<dbReference type="GO" id="GO:0003887">
    <property type="term" value="F:DNA-directed DNA polymerase activity"/>
    <property type="evidence" value="ECO:0007669"/>
    <property type="project" value="TreeGrafter"/>
</dbReference>
<dbReference type="Pfam" id="PF13438">
    <property type="entry name" value="DUF4113"/>
    <property type="match status" value="1"/>
</dbReference>
<dbReference type="InterPro" id="IPR043128">
    <property type="entry name" value="Rev_trsase/Diguanyl_cyclase"/>
</dbReference>
<feature type="domain" description="UmuC" evidence="6">
    <location>
        <begin position="5"/>
        <end position="189"/>
    </location>
</feature>
<protein>
    <submittedName>
        <fullName evidence="7">SOS mutagenesis and repair protein UmuC</fullName>
    </submittedName>
</protein>
<evidence type="ECO:0000256" key="3">
    <source>
        <dbReference type="ARBA" id="ARBA00023199"/>
    </source>
</evidence>
<keyword evidence="5" id="KW-0742">SOS response</keyword>
<dbReference type="Proteomes" id="UP000215215">
    <property type="component" value="Unassembled WGS sequence"/>
</dbReference>
<dbReference type="InterPro" id="IPR017961">
    <property type="entry name" value="DNA_pol_Y-fam_little_finger"/>
</dbReference>
<dbReference type="Pfam" id="PF11799">
    <property type="entry name" value="IMS_C"/>
    <property type="match status" value="1"/>
</dbReference>
<keyword evidence="2" id="KW-0227">DNA damage</keyword>
<evidence type="ECO:0000313" key="7">
    <source>
        <dbReference type="EMBL" id="OYD13930.1"/>
    </source>
</evidence>
<dbReference type="SUPFAM" id="SSF56672">
    <property type="entry name" value="DNA/RNA polymerases"/>
    <property type="match status" value="1"/>
</dbReference>
<evidence type="ECO:0000313" key="8">
    <source>
        <dbReference type="Proteomes" id="UP000215215"/>
    </source>
</evidence>
<dbReference type="Gene3D" id="3.30.70.270">
    <property type="match status" value="1"/>
</dbReference>
<dbReference type="EMBL" id="NOZQ01000210">
    <property type="protein sequence ID" value="OYD13930.1"/>
    <property type="molecule type" value="Genomic_DNA"/>
</dbReference>
<comment type="similarity">
    <text evidence="1">Belongs to the DNA polymerase type-Y family.</text>
</comment>
<dbReference type="PANTHER" id="PTHR11076">
    <property type="entry name" value="DNA REPAIR POLYMERASE UMUC / TRANSFERASE FAMILY MEMBER"/>
    <property type="match status" value="1"/>
</dbReference>
<evidence type="ECO:0000256" key="5">
    <source>
        <dbReference type="ARBA" id="ARBA00023236"/>
    </source>
</evidence>
<dbReference type="PANTHER" id="PTHR11076:SF34">
    <property type="entry name" value="PROTEIN UMUC"/>
    <property type="match status" value="1"/>
</dbReference>
<dbReference type="PROSITE" id="PS50173">
    <property type="entry name" value="UMUC"/>
    <property type="match status" value="1"/>
</dbReference>
<comment type="caution">
    <text evidence="7">The sequence shown here is derived from an EMBL/GenBank/DDBJ whole genome shotgun (WGS) entry which is preliminary data.</text>
</comment>
<dbReference type="Pfam" id="PF00817">
    <property type="entry name" value="IMS"/>
    <property type="match status" value="1"/>
</dbReference>
<organism evidence="7 8">
    <name type="scientific">candidate division WOR-3 bacterium JGI_Cruoil_03_44_89</name>
    <dbReference type="NCBI Taxonomy" id="1973748"/>
    <lineage>
        <taxon>Bacteria</taxon>
        <taxon>Bacteria division WOR-3</taxon>
    </lineage>
</organism>
<dbReference type="InterPro" id="IPR036775">
    <property type="entry name" value="DNA_pol_Y-fam_lit_finger_sf"/>
</dbReference>